<proteinExistence type="predicted"/>
<dbReference type="GO" id="GO:0003700">
    <property type="term" value="F:DNA-binding transcription factor activity"/>
    <property type="evidence" value="ECO:0007669"/>
    <property type="project" value="InterPro"/>
</dbReference>
<evidence type="ECO:0000313" key="6">
    <source>
        <dbReference type="Proteomes" id="UP000254082"/>
    </source>
</evidence>
<dbReference type="InterPro" id="IPR036388">
    <property type="entry name" value="WH-like_DNA-bd_sf"/>
</dbReference>
<dbReference type="SUPFAM" id="SSF46785">
    <property type="entry name" value="Winged helix' DNA-binding domain"/>
    <property type="match status" value="1"/>
</dbReference>
<dbReference type="PROSITE" id="PS50995">
    <property type="entry name" value="HTH_MARR_2"/>
    <property type="match status" value="1"/>
</dbReference>
<keyword evidence="6" id="KW-1185">Reference proteome</keyword>
<dbReference type="InterPro" id="IPR036390">
    <property type="entry name" value="WH_DNA-bd_sf"/>
</dbReference>
<evidence type="ECO:0000313" key="5">
    <source>
        <dbReference type="EMBL" id="SUN35994.1"/>
    </source>
</evidence>
<evidence type="ECO:0000256" key="3">
    <source>
        <dbReference type="ARBA" id="ARBA00023163"/>
    </source>
</evidence>
<dbReference type="PANTHER" id="PTHR42756:SF1">
    <property type="entry name" value="TRANSCRIPTIONAL REPRESSOR OF EMRAB OPERON"/>
    <property type="match status" value="1"/>
</dbReference>
<dbReference type="GO" id="GO:0003677">
    <property type="term" value="F:DNA binding"/>
    <property type="evidence" value="ECO:0007669"/>
    <property type="project" value="UniProtKB-KW"/>
</dbReference>
<dbReference type="InterPro" id="IPR000835">
    <property type="entry name" value="HTH_MarR-typ"/>
</dbReference>
<accession>A0A380JEB1</accession>
<dbReference type="PANTHER" id="PTHR42756">
    <property type="entry name" value="TRANSCRIPTIONAL REGULATOR, MARR"/>
    <property type="match status" value="1"/>
</dbReference>
<dbReference type="Proteomes" id="UP000254082">
    <property type="component" value="Unassembled WGS sequence"/>
</dbReference>
<name>A0A380JEB1_STRDO</name>
<organism evidence="5 6">
    <name type="scientific">Streptococcus downei MFe28</name>
    <dbReference type="NCBI Taxonomy" id="764290"/>
    <lineage>
        <taxon>Bacteria</taxon>
        <taxon>Bacillati</taxon>
        <taxon>Bacillota</taxon>
        <taxon>Bacilli</taxon>
        <taxon>Lactobacillales</taxon>
        <taxon>Streptococcaceae</taxon>
        <taxon>Streptococcus</taxon>
    </lineage>
</organism>
<gene>
    <name evidence="5" type="ORF">NCTC11391_01036</name>
</gene>
<protein>
    <submittedName>
        <fullName evidence="5">Transcriptional regulator</fullName>
    </submittedName>
</protein>
<dbReference type="EMBL" id="UHFA01000002">
    <property type="protein sequence ID" value="SUN35994.1"/>
    <property type="molecule type" value="Genomic_DNA"/>
</dbReference>
<keyword evidence="1" id="KW-0805">Transcription regulation</keyword>
<dbReference type="RefSeq" id="WP_002999918.1">
    <property type="nucleotide sequence ID" value="NZ_UHFA01000002.1"/>
</dbReference>
<dbReference type="Gene3D" id="1.10.10.10">
    <property type="entry name" value="Winged helix-like DNA-binding domain superfamily/Winged helix DNA-binding domain"/>
    <property type="match status" value="1"/>
</dbReference>
<dbReference type="AlphaFoldDB" id="A0A380JEB1"/>
<evidence type="ECO:0000259" key="4">
    <source>
        <dbReference type="PROSITE" id="PS50995"/>
    </source>
</evidence>
<sequence length="155" mass="18023">MTDELLNLNQKLQEFLASYQRLEKEQHSIPDHDLTIAEVHLLVLLAKGERMNLSQLAERRQISRSAVTQMVNRLVKKGYLKKEISGQKKSAYNLVLTQAGQKVYLCHQQQHDFLNQQLTEVLQTYPKDFLSNVTQLMTDVEAVWESLAKRNKEGW</sequence>
<evidence type="ECO:0000256" key="1">
    <source>
        <dbReference type="ARBA" id="ARBA00023015"/>
    </source>
</evidence>
<dbReference type="SMART" id="SM00347">
    <property type="entry name" value="HTH_MARR"/>
    <property type="match status" value="1"/>
</dbReference>
<feature type="domain" description="HTH marR-type" evidence="4">
    <location>
        <begin position="1"/>
        <end position="142"/>
    </location>
</feature>
<keyword evidence="2" id="KW-0238">DNA-binding</keyword>
<keyword evidence="3" id="KW-0804">Transcription</keyword>
<reference evidence="5 6" key="1">
    <citation type="submission" date="2018-06" db="EMBL/GenBank/DDBJ databases">
        <authorList>
            <consortium name="Pathogen Informatics"/>
            <person name="Doyle S."/>
        </authorList>
    </citation>
    <scope>NUCLEOTIDE SEQUENCE [LARGE SCALE GENOMIC DNA]</scope>
    <source>
        <strain evidence="6">NCTC 11391</strain>
    </source>
</reference>
<evidence type="ECO:0000256" key="2">
    <source>
        <dbReference type="ARBA" id="ARBA00023125"/>
    </source>
</evidence>
<dbReference type="OrthoDB" id="2199821at2"/>
<dbReference type="Pfam" id="PF12802">
    <property type="entry name" value="MarR_2"/>
    <property type="match status" value="1"/>
</dbReference>